<dbReference type="OrthoDB" id="9032784at2"/>
<evidence type="ECO:0000313" key="1">
    <source>
        <dbReference type="EMBL" id="RUT64265.1"/>
    </source>
</evidence>
<protein>
    <recommendedName>
        <fullName evidence="3">DUF4054 domain-containing protein</fullName>
    </recommendedName>
</protein>
<organism evidence="1 2">
    <name type="scientific">Morganella morganii</name>
    <name type="common">Proteus morganii</name>
    <dbReference type="NCBI Taxonomy" id="582"/>
    <lineage>
        <taxon>Bacteria</taxon>
        <taxon>Pseudomonadati</taxon>
        <taxon>Pseudomonadota</taxon>
        <taxon>Gammaproteobacteria</taxon>
        <taxon>Enterobacterales</taxon>
        <taxon>Morganellaceae</taxon>
        <taxon>Morganella</taxon>
    </lineage>
</organism>
<accession>A0A433ZQ58</accession>
<dbReference type="EMBL" id="NRQY01000003">
    <property type="protein sequence ID" value="RUT64265.1"/>
    <property type="molecule type" value="Genomic_DNA"/>
</dbReference>
<gene>
    <name evidence="1" type="ORF">CKG00_18035</name>
</gene>
<dbReference type="Proteomes" id="UP000286908">
    <property type="component" value="Unassembled WGS sequence"/>
</dbReference>
<reference evidence="1 2" key="1">
    <citation type="submission" date="2017-08" db="EMBL/GenBank/DDBJ databases">
        <title>Draft genome sequence of pheromone producing symbiont Morganella morganii, of the female New Zealand grass grub Costelytra giveni.</title>
        <authorList>
            <person name="Laugraud A."/>
            <person name="Young S.D."/>
            <person name="Hurst M.H."/>
        </authorList>
    </citation>
    <scope>NUCLEOTIDE SEQUENCE [LARGE SCALE GENOMIC DNA]</scope>
    <source>
        <strain evidence="1 2">MMsCG</strain>
    </source>
</reference>
<dbReference type="InterPro" id="IPR025127">
    <property type="entry name" value="DUF4054"/>
</dbReference>
<proteinExistence type="predicted"/>
<dbReference type="AlphaFoldDB" id="A0A433ZQ58"/>
<comment type="caution">
    <text evidence="1">The sequence shown here is derived from an EMBL/GenBank/DDBJ whole genome shotgun (WGS) entry which is preliminary data.</text>
</comment>
<name>A0A433ZQ58_MORMO</name>
<dbReference type="Pfam" id="PF13262">
    <property type="entry name" value="DUF4054"/>
    <property type="match status" value="1"/>
</dbReference>
<evidence type="ECO:0000313" key="2">
    <source>
        <dbReference type="Proteomes" id="UP000286908"/>
    </source>
</evidence>
<sequence>MAIVELKTTTFRAMFPEFSNIADDLLPYLFDQATDYLDNTEMSLVAQSDKRERLLYLLMAHLAYMRYGDKDGKGGSGMVGRVSSASEGSVSVSSELGQIEFRNAWYTLSPYGMDYWQATKVYRMATYYPGSIYG</sequence>
<evidence type="ECO:0008006" key="3">
    <source>
        <dbReference type="Google" id="ProtNLM"/>
    </source>
</evidence>